<dbReference type="PANTHER" id="PTHR33701:SF3">
    <property type="entry name" value="TRANSCRIPTIONAL REGULATOR ATRX"/>
    <property type="match status" value="1"/>
</dbReference>
<feature type="region of interest" description="Disordered" evidence="2">
    <location>
        <begin position="452"/>
        <end position="473"/>
    </location>
</feature>
<feature type="compositionally biased region" description="Low complexity" evidence="2">
    <location>
        <begin position="454"/>
        <end position="468"/>
    </location>
</feature>
<feature type="region of interest" description="Disordered" evidence="2">
    <location>
        <begin position="289"/>
        <end position="313"/>
    </location>
</feature>
<sequence>MANDSTAMTIDFLRARLLSERSVSRAARERADQLAQRVVELEEQLRIVTTQRKKAEKATAEVLSILESQGVGYFTEPEGIDSSSDQDEVEEGEPTTTVTKEWECDGNSVNSHSNSKDKDETSKSNGSTVERSEVEDAVSGSEVDGQVVAGSLSWKGRSKSPDSHRKNKAGKHLRNIRPRHIFYFTSPDPSPKYQKGKSCRKIKPKDLRSHSEDEGMERRCSDGNDKGEVISDKTEDERMGFYAEVSREGNEMRRDVEKEGQMERALEEQAQLIDQFRAEENAQREWEKMYSQNRNVPKEDLKSENNASIGESICDDKEDIADYISNKTDTHEKENTSPENLFSTEFSSITTSAQENTDMTYEKAIAAILDGDDHSNASSAENCLFKESSSEIDDIEKVESVPDDSTVTTRREGPDCSVVIVHSQDCESSEKGSTCTHDSQFVNLSNKKEIITIPNSPSSQSSLSNSSPTHEENPLALQLYVPPTESSNGGSCSAVEEVLESLRRAKMSLRENLSRKLPSCDRQLLTITDRAHEEMDCYPTIRGSIPLDTRSVNIPVGSSSGLFRLPTDALPKPGISDNFLSLEYPNDLTNQLPINSFGAATEDYLGTKLFLDPQSALMAVPGSSFRSNMCASGSSSNFTPELASSLHSRVPGFYEDLRRTLPAGDRLFFYGGDSFSSDLRTL</sequence>
<evidence type="ECO:0000256" key="2">
    <source>
        <dbReference type="SAM" id="MobiDB-lite"/>
    </source>
</evidence>
<gene>
    <name evidence="3" type="ORF">LUZ63_002913</name>
</gene>
<dbReference type="Proteomes" id="UP001151287">
    <property type="component" value="Unassembled WGS sequence"/>
</dbReference>
<feature type="compositionally biased region" description="Acidic residues" evidence="2">
    <location>
        <begin position="84"/>
        <end position="93"/>
    </location>
</feature>
<keyword evidence="1" id="KW-0175">Coiled coil</keyword>
<dbReference type="PANTHER" id="PTHR33701">
    <property type="entry name" value="TRANSMEMBRANE PROTEIN"/>
    <property type="match status" value="1"/>
</dbReference>
<proteinExistence type="predicted"/>
<dbReference type="AlphaFoldDB" id="A0A9Q0CZQ2"/>
<protein>
    <submittedName>
        <fullName evidence="3">Uncharacterized protein</fullName>
    </submittedName>
</protein>
<feature type="compositionally biased region" description="Basic residues" evidence="2">
    <location>
        <begin position="194"/>
        <end position="203"/>
    </location>
</feature>
<evidence type="ECO:0000313" key="4">
    <source>
        <dbReference type="Proteomes" id="UP001151287"/>
    </source>
</evidence>
<feature type="region of interest" description="Disordered" evidence="2">
    <location>
        <begin position="73"/>
        <end position="263"/>
    </location>
</feature>
<keyword evidence="4" id="KW-1185">Reference proteome</keyword>
<dbReference type="EMBL" id="JAMQYH010000001">
    <property type="protein sequence ID" value="KAJ1703134.1"/>
    <property type="molecule type" value="Genomic_DNA"/>
</dbReference>
<feature type="compositionally biased region" description="Basic residues" evidence="2">
    <location>
        <begin position="165"/>
        <end position="180"/>
    </location>
</feature>
<evidence type="ECO:0000313" key="3">
    <source>
        <dbReference type="EMBL" id="KAJ1703134.1"/>
    </source>
</evidence>
<comment type="caution">
    <text evidence="3">The sequence shown here is derived from an EMBL/GenBank/DDBJ whole genome shotgun (WGS) entry which is preliminary data.</text>
</comment>
<reference evidence="3" key="1">
    <citation type="journal article" date="2022" name="Cell">
        <title>Repeat-based holocentromeres influence genome architecture and karyotype evolution.</title>
        <authorList>
            <person name="Hofstatter P.G."/>
            <person name="Thangavel G."/>
            <person name="Lux T."/>
            <person name="Neumann P."/>
            <person name="Vondrak T."/>
            <person name="Novak P."/>
            <person name="Zhang M."/>
            <person name="Costa L."/>
            <person name="Castellani M."/>
            <person name="Scott A."/>
            <person name="Toegelov H."/>
            <person name="Fuchs J."/>
            <person name="Mata-Sucre Y."/>
            <person name="Dias Y."/>
            <person name="Vanzela A.L.L."/>
            <person name="Huettel B."/>
            <person name="Almeida C.C.S."/>
            <person name="Simkova H."/>
            <person name="Souza G."/>
            <person name="Pedrosa-Harand A."/>
            <person name="Macas J."/>
            <person name="Mayer K.F.X."/>
            <person name="Houben A."/>
            <person name="Marques A."/>
        </authorList>
    </citation>
    <scope>NUCLEOTIDE SEQUENCE</scope>
    <source>
        <strain evidence="3">RhyBre1mFocal</strain>
    </source>
</reference>
<dbReference type="OrthoDB" id="1939754at2759"/>
<accession>A0A9Q0CZQ2</accession>
<feature type="compositionally biased region" description="Basic and acidic residues" evidence="2">
    <location>
        <begin position="204"/>
        <end position="263"/>
    </location>
</feature>
<evidence type="ECO:0000256" key="1">
    <source>
        <dbReference type="SAM" id="Coils"/>
    </source>
</evidence>
<feature type="coiled-coil region" evidence="1">
    <location>
        <begin position="24"/>
        <end position="58"/>
    </location>
</feature>
<organism evidence="3 4">
    <name type="scientific">Rhynchospora breviuscula</name>
    <dbReference type="NCBI Taxonomy" id="2022672"/>
    <lineage>
        <taxon>Eukaryota</taxon>
        <taxon>Viridiplantae</taxon>
        <taxon>Streptophyta</taxon>
        <taxon>Embryophyta</taxon>
        <taxon>Tracheophyta</taxon>
        <taxon>Spermatophyta</taxon>
        <taxon>Magnoliopsida</taxon>
        <taxon>Liliopsida</taxon>
        <taxon>Poales</taxon>
        <taxon>Cyperaceae</taxon>
        <taxon>Cyperoideae</taxon>
        <taxon>Rhynchosporeae</taxon>
        <taxon>Rhynchospora</taxon>
    </lineage>
</organism>
<name>A0A9Q0CZQ2_9POAL</name>